<evidence type="ECO:0000256" key="1">
    <source>
        <dbReference type="SAM" id="MobiDB-lite"/>
    </source>
</evidence>
<organism evidence="2 3">
    <name type="scientific">Aldrovandia affinis</name>
    <dbReference type="NCBI Taxonomy" id="143900"/>
    <lineage>
        <taxon>Eukaryota</taxon>
        <taxon>Metazoa</taxon>
        <taxon>Chordata</taxon>
        <taxon>Craniata</taxon>
        <taxon>Vertebrata</taxon>
        <taxon>Euteleostomi</taxon>
        <taxon>Actinopterygii</taxon>
        <taxon>Neopterygii</taxon>
        <taxon>Teleostei</taxon>
        <taxon>Notacanthiformes</taxon>
        <taxon>Halosauridae</taxon>
        <taxon>Aldrovandia</taxon>
    </lineage>
</organism>
<accession>A0AAD7S509</accession>
<reference evidence="2" key="1">
    <citation type="journal article" date="2023" name="Science">
        <title>Genome structures resolve the early diversification of teleost fishes.</title>
        <authorList>
            <person name="Parey E."/>
            <person name="Louis A."/>
            <person name="Montfort J."/>
            <person name="Bouchez O."/>
            <person name="Roques C."/>
            <person name="Iampietro C."/>
            <person name="Lluch J."/>
            <person name="Castinel A."/>
            <person name="Donnadieu C."/>
            <person name="Desvignes T."/>
            <person name="Floi Bucao C."/>
            <person name="Jouanno E."/>
            <person name="Wen M."/>
            <person name="Mejri S."/>
            <person name="Dirks R."/>
            <person name="Jansen H."/>
            <person name="Henkel C."/>
            <person name="Chen W.J."/>
            <person name="Zahm M."/>
            <person name="Cabau C."/>
            <person name="Klopp C."/>
            <person name="Thompson A.W."/>
            <person name="Robinson-Rechavi M."/>
            <person name="Braasch I."/>
            <person name="Lecointre G."/>
            <person name="Bobe J."/>
            <person name="Postlethwait J.H."/>
            <person name="Berthelot C."/>
            <person name="Roest Crollius H."/>
            <person name="Guiguen Y."/>
        </authorList>
    </citation>
    <scope>NUCLEOTIDE SEQUENCE</scope>
    <source>
        <strain evidence="2">NC1722</strain>
    </source>
</reference>
<name>A0AAD7S509_9TELE</name>
<evidence type="ECO:0000313" key="2">
    <source>
        <dbReference type="EMBL" id="KAJ8396109.1"/>
    </source>
</evidence>
<protein>
    <submittedName>
        <fullName evidence="2">Uncharacterized protein</fullName>
    </submittedName>
</protein>
<comment type="caution">
    <text evidence="2">The sequence shown here is derived from an EMBL/GenBank/DDBJ whole genome shotgun (WGS) entry which is preliminary data.</text>
</comment>
<dbReference type="GO" id="GO:0032587">
    <property type="term" value="C:ruffle membrane"/>
    <property type="evidence" value="ECO:0007669"/>
    <property type="project" value="TreeGrafter"/>
</dbReference>
<dbReference type="GO" id="GO:1903589">
    <property type="term" value="P:positive regulation of blood vessel endothelial cell proliferation involved in sprouting angiogenesis"/>
    <property type="evidence" value="ECO:0007669"/>
    <property type="project" value="TreeGrafter"/>
</dbReference>
<dbReference type="AlphaFoldDB" id="A0AAD7S509"/>
<feature type="compositionally biased region" description="Polar residues" evidence="1">
    <location>
        <begin position="80"/>
        <end position="93"/>
    </location>
</feature>
<dbReference type="InterPro" id="IPR028221">
    <property type="entry name" value="JCAD"/>
</dbReference>
<feature type="compositionally biased region" description="Basic and acidic residues" evidence="1">
    <location>
        <begin position="95"/>
        <end position="105"/>
    </location>
</feature>
<feature type="region of interest" description="Disordered" evidence="1">
    <location>
        <begin position="79"/>
        <end position="105"/>
    </location>
</feature>
<feature type="compositionally biased region" description="Basic and acidic residues" evidence="1">
    <location>
        <begin position="56"/>
        <end position="66"/>
    </location>
</feature>
<gene>
    <name evidence="2" type="ORF">AAFF_G00021820</name>
</gene>
<dbReference type="PANTHER" id="PTHR34757">
    <property type="entry name" value="JUNCTIONAL PROTEIN ASSOCIATED WITH CORONARY ARTERY DISEASE"/>
    <property type="match status" value="1"/>
</dbReference>
<feature type="region of interest" description="Disordered" evidence="1">
    <location>
        <begin position="1"/>
        <end position="66"/>
    </location>
</feature>
<feature type="compositionally biased region" description="Low complexity" evidence="1">
    <location>
        <begin position="45"/>
        <end position="55"/>
    </location>
</feature>
<keyword evidence="3" id="KW-1185">Reference proteome</keyword>
<sequence length="105" mass="11713">MREVDSMSRMRRLSARSSDSGGEEAEDGGAYRSLPQPEPQDRRLSLPLSLPLTLPTHHEPRNSTVAKREITLPLGFCGPSNRTLLQDEGTLSLSDHYDPSRVERV</sequence>
<dbReference type="PANTHER" id="PTHR34757:SF1">
    <property type="entry name" value="JUNCTIONAL CADHERIN 5-ASSOCIATED PROTEIN"/>
    <property type="match status" value="1"/>
</dbReference>
<dbReference type="GO" id="GO:0005912">
    <property type="term" value="C:adherens junction"/>
    <property type="evidence" value="ECO:0007669"/>
    <property type="project" value="TreeGrafter"/>
</dbReference>
<dbReference type="EMBL" id="JAINUG010000109">
    <property type="protein sequence ID" value="KAJ8396109.1"/>
    <property type="molecule type" value="Genomic_DNA"/>
</dbReference>
<proteinExistence type="predicted"/>
<evidence type="ECO:0000313" key="3">
    <source>
        <dbReference type="Proteomes" id="UP001221898"/>
    </source>
</evidence>
<dbReference type="Proteomes" id="UP001221898">
    <property type="component" value="Unassembled WGS sequence"/>
</dbReference>